<dbReference type="AlphaFoldDB" id="A0A0W0V4C7"/>
<evidence type="ECO:0000256" key="1">
    <source>
        <dbReference type="ARBA" id="ARBA00010333"/>
    </source>
</evidence>
<name>A0A0W0V4C7_9GAMM</name>
<dbReference type="PANTHER" id="PTHR35936:SF20">
    <property type="entry name" value="ABC TRANSPORTER ARGININE-BINDING PROTEIN 2-RELATED"/>
    <property type="match status" value="1"/>
</dbReference>
<dbReference type="PATRIC" id="fig|454.4.peg.2554"/>
<evidence type="ECO:0000313" key="4">
    <source>
        <dbReference type="EMBL" id="KTD14992.1"/>
    </source>
</evidence>
<comment type="caution">
    <text evidence="4">The sequence shown here is derived from an EMBL/GenBank/DDBJ whole genome shotgun (WGS) entry which is preliminary data.</text>
</comment>
<accession>A0A0W0V4C7</accession>
<evidence type="ECO:0000259" key="3">
    <source>
        <dbReference type="SMART" id="SM00062"/>
    </source>
</evidence>
<dbReference type="PANTHER" id="PTHR35936">
    <property type="entry name" value="MEMBRANE-BOUND LYTIC MUREIN TRANSGLYCOSYLASE F"/>
    <property type="match status" value="1"/>
</dbReference>
<keyword evidence="5" id="KW-1185">Reference proteome</keyword>
<evidence type="ECO:0000256" key="2">
    <source>
        <dbReference type="ARBA" id="ARBA00022729"/>
    </source>
</evidence>
<dbReference type="OrthoDB" id="9768183at2"/>
<keyword evidence="2" id="KW-0732">Signal</keyword>
<dbReference type="SUPFAM" id="SSF53850">
    <property type="entry name" value="Periplasmic binding protein-like II"/>
    <property type="match status" value="1"/>
</dbReference>
<sequence>MNKFYGFANLLIYTEQRGELNVLDIMKLLQRLVLIIGIVFSSILYGQGPPLRVAIEHFSPPFIMRASNNQFYGFDISLIENICKQLDRACQYNVMRFEDLIFAVESNLADVAISAIAITIPRARRVKFSLPYLISRSRFLGGKELSDAPFSLMLLNNKKIGVEAGSVFNNQIGQMGLQNTRVIPYDDVHSLIEALGNDDVDVALLDNPSAVFWEHQSGGRFKTLGMPFDYGFGLAIAVNKENETLLTQINAALLNYQNSGEYQKNYRKYLGHLR</sequence>
<dbReference type="SMART" id="SM00062">
    <property type="entry name" value="PBPb"/>
    <property type="match status" value="1"/>
</dbReference>
<dbReference type="RefSeq" id="WP_131780711.1">
    <property type="nucleotide sequence ID" value="NZ_CAAAJA010000002.1"/>
</dbReference>
<evidence type="ECO:0000313" key="5">
    <source>
        <dbReference type="Proteomes" id="UP000054761"/>
    </source>
</evidence>
<protein>
    <submittedName>
        <fullName evidence="4">Putative amino acid ABC transporter, periplasmic binding protein</fullName>
    </submittedName>
</protein>
<reference evidence="4 5" key="1">
    <citation type="submission" date="2015-11" db="EMBL/GenBank/DDBJ databases">
        <title>Genomic analysis of 38 Legionella species identifies large and diverse effector repertoires.</title>
        <authorList>
            <person name="Burstein D."/>
            <person name="Amaro F."/>
            <person name="Zusman T."/>
            <person name="Lifshitz Z."/>
            <person name="Cohen O."/>
            <person name="Gilbert J.A."/>
            <person name="Pupko T."/>
            <person name="Shuman H.A."/>
            <person name="Segal G."/>
        </authorList>
    </citation>
    <scope>NUCLEOTIDE SEQUENCE [LARGE SCALE GENOMIC DNA]</scope>
    <source>
        <strain evidence="4 5">Bercovier 4</strain>
    </source>
</reference>
<dbReference type="InterPro" id="IPR001638">
    <property type="entry name" value="Solute-binding_3/MltF_N"/>
</dbReference>
<comment type="similarity">
    <text evidence="1">Belongs to the bacterial solute-binding protein 3 family.</text>
</comment>
<dbReference type="Pfam" id="PF00497">
    <property type="entry name" value="SBP_bac_3"/>
    <property type="match status" value="1"/>
</dbReference>
<dbReference type="CDD" id="cd13622">
    <property type="entry name" value="PBP2_Arg_3"/>
    <property type="match status" value="1"/>
</dbReference>
<dbReference type="STRING" id="454.Lisr_2337"/>
<gene>
    <name evidence="4" type="ORF">Lisr_2337</name>
</gene>
<dbReference type="Gene3D" id="3.40.190.10">
    <property type="entry name" value="Periplasmic binding protein-like II"/>
    <property type="match status" value="2"/>
</dbReference>
<dbReference type="Proteomes" id="UP000054761">
    <property type="component" value="Unassembled WGS sequence"/>
</dbReference>
<proteinExistence type="inferred from homology"/>
<organism evidence="4 5">
    <name type="scientific">Legionella israelensis</name>
    <dbReference type="NCBI Taxonomy" id="454"/>
    <lineage>
        <taxon>Bacteria</taxon>
        <taxon>Pseudomonadati</taxon>
        <taxon>Pseudomonadota</taxon>
        <taxon>Gammaproteobacteria</taxon>
        <taxon>Legionellales</taxon>
        <taxon>Legionellaceae</taxon>
        <taxon>Legionella</taxon>
    </lineage>
</organism>
<dbReference type="EMBL" id="LNYH01000147">
    <property type="protein sequence ID" value="KTD14992.1"/>
    <property type="molecule type" value="Genomic_DNA"/>
</dbReference>
<feature type="domain" description="Solute-binding protein family 3/N-terminal" evidence="3">
    <location>
        <begin position="50"/>
        <end position="273"/>
    </location>
</feature>